<evidence type="ECO:0000313" key="8">
    <source>
        <dbReference type="EMBL" id="EEF38936.1"/>
    </source>
</evidence>
<dbReference type="EC" id="2.7.11.1" evidence="1"/>
<dbReference type="GO" id="GO:0005524">
    <property type="term" value="F:ATP binding"/>
    <property type="evidence" value="ECO:0007669"/>
    <property type="project" value="UniProtKB-UniRule"/>
</dbReference>
<dbReference type="PANTHER" id="PTHR45621">
    <property type="entry name" value="OS01G0588500 PROTEIN-RELATED"/>
    <property type="match status" value="1"/>
</dbReference>
<dbReference type="PROSITE" id="PS00107">
    <property type="entry name" value="PROTEIN_KINASE_ATP"/>
    <property type="match status" value="1"/>
</dbReference>
<protein>
    <recommendedName>
        <fullName evidence="1">non-specific serine/threonine protein kinase</fullName>
        <ecNumber evidence="1">2.7.11.1</ecNumber>
    </recommendedName>
</protein>
<dbReference type="EMBL" id="EQ973917">
    <property type="protein sequence ID" value="EEF38936.1"/>
    <property type="molecule type" value="Genomic_DNA"/>
</dbReference>
<evidence type="ECO:0000256" key="3">
    <source>
        <dbReference type="ARBA" id="ARBA00022741"/>
    </source>
</evidence>
<organism evidence="8 9">
    <name type="scientific">Ricinus communis</name>
    <name type="common">Castor bean</name>
    <dbReference type="NCBI Taxonomy" id="3988"/>
    <lineage>
        <taxon>Eukaryota</taxon>
        <taxon>Viridiplantae</taxon>
        <taxon>Streptophyta</taxon>
        <taxon>Embryophyta</taxon>
        <taxon>Tracheophyta</taxon>
        <taxon>Spermatophyta</taxon>
        <taxon>Magnoliopsida</taxon>
        <taxon>eudicotyledons</taxon>
        <taxon>Gunneridae</taxon>
        <taxon>Pentapetalae</taxon>
        <taxon>rosids</taxon>
        <taxon>fabids</taxon>
        <taxon>Malpighiales</taxon>
        <taxon>Euphorbiaceae</taxon>
        <taxon>Acalyphoideae</taxon>
        <taxon>Acalypheae</taxon>
        <taxon>Ricinus</taxon>
    </lineage>
</organism>
<evidence type="ECO:0000256" key="2">
    <source>
        <dbReference type="ARBA" id="ARBA00022679"/>
    </source>
</evidence>
<dbReference type="InterPro" id="IPR050823">
    <property type="entry name" value="Plant_Ser_Thr_Prot_Kinase"/>
</dbReference>
<keyword evidence="3 6" id="KW-0547">Nucleotide-binding</keyword>
<dbReference type="STRING" id="3988.B9SBV8"/>
<keyword evidence="5 6" id="KW-0067">ATP-binding</keyword>
<evidence type="ECO:0000259" key="7">
    <source>
        <dbReference type="PROSITE" id="PS50011"/>
    </source>
</evidence>
<keyword evidence="2" id="KW-0808">Transferase</keyword>
<dbReference type="InterPro" id="IPR011009">
    <property type="entry name" value="Kinase-like_dom_sf"/>
</dbReference>
<dbReference type="FunFam" id="3.30.200.20:FF:000228">
    <property type="entry name" value="Serine/threonine-protein kinase BIK1"/>
    <property type="match status" value="1"/>
</dbReference>
<evidence type="ECO:0000256" key="6">
    <source>
        <dbReference type="PROSITE-ProRule" id="PRU10141"/>
    </source>
</evidence>
<dbReference type="eggNOG" id="KOG1187">
    <property type="taxonomic scope" value="Eukaryota"/>
</dbReference>
<dbReference type="InterPro" id="IPR000719">
    <property type="entry name" value="Prot_kinase_dom"/>
</dbReference>
<evidence type="ECO:0000256" key="1">
    <source>
        <dbReference type="ARBA" id="ARBA00012513"/>
    </source>
</evidence>
<evidence type="ECO:0000256" key="4">
    <source>
        <dbReference type="ARBA" id="ARBA00022777"/>
    </source>
</evidence>
<feature type="domain" description="Protein kinase" evidence="7">
    <location>
        <begin position="91"/>
        <end position="365"/>
    </location>
</feature>
<gene>
    <name evidence="8" type="ORF">RCOM_1045180</name>
</gene>
<dbReference type="Gene3D" id="3.30.200.20">
    <property type="entry name" value="Phosphorylase Kinase, domain 1"/>
    <property type="match status" value="1"/>
</dbReference>
<dbReference type="InParanoid" id="B9SBV8"/>
<evidence type="ECO:0000313" key="9">
    <source>
        <dbReference type="Proteomes" id="UP000008311"/>
    </source>
</evidence>
<dbReference type="InterPro" id="IPR017441">
    <property type="entry name" value="Protein_kinase_ATP_BS"/>
</dbReference>
<evidence type="ECO:0000256" key="5">
    <source>
        <dbReference type="ARBA" id="ARBA00022840"/>
    </source>
</evidence>
<name>B9SBV8_RICCO</name>
<reference evidence="9" key="1">
    <citation type="journal article" date="2010" name="Nat. Biotechnol.">
        <title>Draft genome sequence of the oilseed species Ricinus communis.</title>
        <authorList>
            <person name="Chan A.P."/>
            <person name="Crabtree J."/>
            <person name="Zhao Q."/>
            <person name="Lorenzi H."/>
            <person name="Orvis J."/>
            <person name="Puiu D."/>
            <person name="Melake-Berhan A."/>
            <person name="Jones K.M."/>
            <person name="Redman J."/>
            <person name="Chen G."/>
            <person name="Cahoon E.B."/>
            <person name="Gedil M."/>
            <person name="Stanke M."/>
            <person name="Haas B.J."/>
            <person name="Wortman J.R."/>
            <person name="Fraser-Liggett C.M."/>
            <person name="Ravel J."/>
            <person name="Rabinowicz P.D."/>
        </authorList>
    </citation>
    <scope>NUCLEOTIDE SEQUENCE [LARGE SCALE GENOMIC DNA]</scope>
    <source>
        <strain evidence="9">cv. Hale</strain>
    </source>
</reference>
<accession>B9SBV8</accession>
<dbReference type="PROSITE" id="PS50011">
    <property type="entry name" value="PROTEIN_KINASE_DOM"/>
    <property type="match status" value="1"/>
</dbReference>
<dbReference type="Pfam" id="PF00069">
    <property type="entry name" value="Pkinase"/>
    <property type="match status" value="1"/>
</dbReference>
<dbReference type="AlphaFoldDB" id="B9SBV8"/>
<feature type="binding site" evidence="6">
    <location>
        <position position="128"/>
    </location>
    <ligand>
        <name>ATP</name>
        <dbReference type="ChEBI" id="CHEBI:30616"/>
    </ligand>
</feature>
<dbReference type="SUPFAM" id="SSF56112">
    <property type="entry name" value="Protein kinase-like (PK-like)"/>
    <property type="match status" value="1"/>
</dbReference>
<keyword evidence="4 8" id="KW-0418">Kinase</keyword>
<keyword evidence="9" id="KW-1185">Reference proteome</keyword>
<dbReference type="Gene3D" id="1.10.510.10">
    <property type="entry name" value="Transferase(Phosphotransferase) domain 1"/>
    <property type="match status" value="1"/>
</dbReference>
<dbReference type="GO" id="GO:0004674">
    <property type="term" value="F:protein serine/threonine kinase activity"/>
    <property type="evidence" value="ECO:0007669"/>
    <property type="project" value="UniProtKB-EC"/>
</dbReference>
<sequence length="375" mass="41978">MWDKLTHPSTDTSFLGSNVSANSWFSMATNVTTLISQVSGAIAAFWGNNTNEDNEFTASIEDDNLPDGGAASDSKLRAFTFPQLKASTSNFRRDMVLGKGGFGSVYKGWIKENVPSLGIRKRAIAVKKLDANSKQGFRQWRTEVGFLARLSHPNIVKLLGYCKENENFLIVYEFMQKGSLNYHLFGRSSDRLLPWEARLKIMTGMAQGLSYLHMMEKPIIFRDFKSSNVLLDEILATSGDSHVTGHVVGTVGYTAPEYIAAGWLYVKSDVYSFGVVIVEMLTGRKAIDKNRPSSKRCLVEWVKPYLKQKAKLRKVIDSRLEGKFSPKEAIEIALIAIALVADKCLNSNHKCRPSMIEVAERLKKIEARYRTINEG</sequence>
<proteinExistence type="predicted"/>
<dbReference type="Proteomes" id="UP000008311">
    <property type="component" value="Unassembled WGS sequence"/>
</dbReference>